<dbReference type="SMART" id="SM00342">
    <property type="entry name" value="HTH_ARAC"/>
    <property type="match status" value="1"/>
</dbReference>
<evidence type="ECO:0000256" key="2">
    <source>
        <dbReference type="ARBA" id="ARBA00023125"/>
    </source>
</evidence>
<accession>A0ABT5QHY4</accession>
<dbReference type="PROSITE" id="PS00041">
    <property type="entry name" value="HTH_ARAC_FAMILY_1"/>
    <property type="match status" value="1"/>
</dbReference>
<name>A0ABT5QHY4_9GAMM</name>
<evidence type="ECO:0000256" key="1">
    <source>
        <dbReference type="ARBA" id="ARBA00023015"/>
    </source>
</evidence>
<comment type="caution">
    <text evidence="5">The sequence shown here is derived from an EMBL/GenBank/DDBJ whole genome shotgun (WGS) entry which is preliminary data.</text>
</comment>
<dbReference type="Gene3D" id="1.10.10.60">
    <property type="entry name" value="Homeodomain-like"/>
    <property type="match status" value="2"/>
</dbReference>
<reference evidence="5" key="1">
    <citation type="submission" date="2021-12" db="EMBL/GenBank/DDBJ databases">
        <title>Enterovibrio ZSDZ35 sp. nov. and Enterovibrio ZSDZ42 sp. nov., isolated from coastal seawater in Qingdao.</title>
        <authorList>
            <person name="Zhang P."/>
        </authorList>
    </citation>
    <scope>NUCLEOTIDE SEQUENCE</scope>
    <source>
        <strain evidence="5">ZSDZ35</strain>
    </source>
</reference>
<keyword evidence="2" id="KW-0238">DNA-binding</keyword>
<evidence type="ECO:0000313" key="5">
    <source>
        <dbReference type="EMBL" id="MDD1780090.1"/>
    </source>
</evidence>
<protein>
    <submittedName>
        <fullName evidence="5">AraC family transcriptional regulator</fullName>
    </submittedName>
</protein>
<dbReference type="InterPro" id="IPR037923">
    <property type="entry name" value="HTH-like"/>
</dbReference>
<organism evidence="5 6">
    <name type="scientific">Enterovibrio qingdaonensis</name>
    <dbReference type="NCBI Taxonomy" id="2899818"/>
    <lineage>
        <taxon>Bacteria</taxon>
        <taxon>Pseudomonadati</taxon>
        <taxon>Pseudomonadota</taxon>
        <taxon>Gammaproteobacteria</taxon>
        <taxon>Vibrionales</taxon>
        <taxon>Vibrionaceae</taxon>
        <taxon>Enterovibrio</taxon>
    </lineage>
</organism>
<dbReference type="CDD" id="cd06976">
    <property type="entry name" value="cupin_MtlR-like_N"/>
    <property type="match status" value="1"/>
</dbReference>
<dbReference type="SUPFAM" id="SSF51215">
    <property type="entry name" value="Regulatory protein AraC"/>
    <property type="match status" value="1"/>
</dbReference>
<dbReference type="PANTHER" id="PTHR43280">
    <property type="entry name" value="ARAC-FAMILY TRANSCRIPTIONAL REGULATOR"/>
    <property type="match status" value="1"/>
</dbReference>
<keyword evidence="6" id="KW-1185">Reference proteome</keyword>
<dbReference type="PANTHER" id="PTHR43280:SF27">
    <property type="entry name" value="TRANSCRIPTIONAL REGULATOR MTLR"/>
    <property type="match status" value="1"/>
</dbReference>
<dbReference type="InterPro" id="IPR018062">
    <property type="entry name" value="HTH_AraC-typ_CS"/>
</dbReference>
<dbReference type="SUPFAM" id="SSF46689">
    <property type="entry name" value="Homeodomain-like"/>
    <property type="match status" value="2"/>
</dbReference>
<keyword evidence="1" id="KW-0805">Transcription regulation</keyword>
<dbReference type="InterPro" id="IPR018060">
    <property type="entry name" value="HTH_AraC"/>
</dbReference>
<keyword evidence="3" id="KW-0804">Transcription</keyword>
<dbReference type="PROSITE" id="PS01124">
    <property type="entry name" value="HTH_ARAC_FAMILY_2"/>
    <property type="match status" value="1"/>
</dbReference>
<dbReference type="InterPro" id="IPR009057">
    <property type="entry name" value="Homeodomain-like_sf"/>
</dbReference>
<gene>
    <name evidence="5" type="ORF">LRP49_02655</name>
</gene>
<dbReference type="RefSeq" id="WP_274140013.1">
    <property type="nucleotide sequence ID" value="NZ_JAJUBB010000001.1"/>
</dbReference>
<sequence length="293" mass="33758">MSVAKDPVWEFIQIDDESVRYVEHGVPHERIHWHVHEEYELHLIVKTHGKVMIGNYLGPFSPGNLTLVGPWLPHNWESQLAPGETHQLRDMVVVFKPDLFNGASLVFPELLQFTRLLEQAKMGIEFLDVPFDKAEENFKKIRESTGVTRLVNFLSFINYLNSRSTRVLSNMPASETKDAGTVQSKVSDVVNFVMQNYQSPIRLKTVADMLGMTESYFSRFFHQASGHRFTDFVNRVRVQRACVLLRDSEDTIANISQIVGFHNLANFSRQFRRIKGVSPLVYRKKHPSLARQT</sequence>
<proteinExistence type="predicted"/>
<dbReference type="Proteomes" id="UP001149821">
    <property type="component" value="Unassembled WGS sequence"/>
</dbReference>
<dbReference type="EMBL" id="JAJUBB010000001">
    <property type="protein sequence ID" value="MDD1780090.1"/>
    <property type="molecule type" value="Genomic_DNA"/>
</dbReference>
<dbReference type="InterPro" id="IPR014710">
    <property type="entry name" value="RmlC-like_jellyroll"/>
</dbReference>
<feature type="domain" description="HTH araC/xylS-type" evidence="4">
    <location>
        <begin position="187"/>
        <end position="285"/>
    </location>
</feature>
<dbReference type="Pfam" id="PF12833">
    <property type="entry name" value="HTH_18"/>
    <property type="match status" value="1"/>
</dbReference>
<evidence type="ECO:0000256" key="3">
    <source>
        <dbReference type="ARBA" id="ARBA00023163"/>
    </source>
</evidence>
<dbReference type="Gene3D" id="2.60.120.10">
    <property type="entry name" value="Jelly Rolls"/>
    <property type="match status" value="1"/>
</dbReference>
<evidence type="ECO:0000259" key="4">
    <source>
        <dbReference type="PROSITE" id="PS01124"/>
    </source>
</evidence>
<evidence type="ECO:0000313" key="6">
    <source>
        <dbReference type="Proteomes" id="UP001149821"/>
    </source>
</evidence>